<protein>
    <recommendedName>
        <fullName evidence="1">CARD domain-containing protein</fullName>
    </recommendedName>
</protein>
<name>A0AAQ4NWP9_GASAC</name>
<reference evidence="2 3" key="1">
    <citation type="journal article" date="2021" name="G3 (Bethesda)">
        <title>Improved contiguity of the threespine stickleback genome using long-read sequencing.</title>
        <authorList>
            <person name="Nath S."/>
            <person name="Shaw D.E."/>
            <person name="White M.A."/>
        </authorList>
    </citation>
    <scope>NUCLEOTIDE SEQUENCE [LARGE SCALE GENOMIC DNA]</scope>
    <source>
        <strain evidence="2 3">Lake Benthic</strain>
    </source>
</reference>
<accession>A0AAQ4NWP9</accession>
<feature type="domain" description="CARD" evidence="1">
    <location>
        <begin position="3"/>
        <end position="94"/>
    </location>
</feature>
<sequence>TADEDDETFRLLKVRSDLVKRISEPVLKSLLDRLLEKTVITDGEWEAAGAMPNNSDRARFVIDAVRRKGDDASLEMIEFLKEVDPFLCEHLGLM</sequence>
<dbReference type="Pfam" id="PF00619">
    <property type="entry name" value="CARD"/>
    <property type="match status" value="1"/>
</dbReference>
<dbReference type="Proteomes" id="UP000007635">
    <property type="component" value="Chromosome XXI"/>
</dbReference>
<organism evidence="2 3">
    <name type="scientific">Gasterosteus aculeatus aculeatus</name>
    <name type="common">three-spined stickleback</name>
    <dbReference type="NCBI Taxonomy" id="481459"/>
    <lineage>
        <taxon>Eukaryota</taxon>
        <taxon>Metazoa</taxon>
        <taxon>Chordata</taxon>
        <taxon>Craniata</taxon>
        <taxon>Vertebrata</taxon>
        <taxon>Euteleostomi</taxon>
        <taxon>Actinopterygii</taxon>
        <taxon>Neopterygii</taxon>
        <taxon>Teleostei</taxon>
        <taxon>Neoteleostei</taxon>
        <taxon>Acanthomorphata</taxon>
        <taxon>Eupercaria</taxon>
        <taxon>Perciformes</taxon>
        <taxon>Cottioidei</taxon>
        <taxon>Gasterosteales</taxon>
        <taxon>Gasterosteidae</taxon>
        <taxon>Gasterosteus</taxon>
    </lineage>
</organism>
<evidence type="ECO:0000313" key="2">
    <source>
        <dbReference type="Ensembl" id="ENSGACP00000030892.1"/>
    </source>
</evidence>
<dbReference type="Gene3D" id="1.10.533.10">
    <property type="entry name" value="Death Domain, Fas"/>
    <property type="match status" value="1"/>
</dbReference>
<dbReference type="Ensembl" id="ENSGACT00000033225.1">
    <property type="protein sequence ID" value="ENSGACP00000030892.1"/>
    <property type="gene ID" value="ENSGACG00000024998.1"/>
</dbReference>
<evidence type="ECO:0000313" key="3">
    <source>
        <dbReference type="Proteomes" id="UP000007635"/>
    </source>
</evidence>
<evidence type="ECO:0000259" key="1">
    <source>
        <dbReference type="PROSITE" id="PS50209"/>
    </source>
</evidence>
<dbReference type="SMART" id="SM00114">
    <property type="entry name" value="CARD"/>
    <property type="match status" value="1"/>
</dbReference>
<dbReference type="GeneTree" id="ENSGT00940000176854"/>
<dbReference type="InterPro" id="IPR011029">
    <property type="entry name" value="DEATH-like_dom_sf"/>
</dbReference>
<dbReference type="SUPFAM" id="SSF47986">
    <property type="entry name" value="DEATH domain"/>
    <property type="match status" value="1"/>
</dbReference>
<dbReference type="InterPro" id="IPR001315">
    <property type="entry name" value="CARD"/>
</dbReference>
<proteinExistence type="predicted"/>
<keyword evidence="3" id="KW-1185">Reference proteome</keyword>
<reference evidence="2" key="2">
    <citation type="submission" date="2025-08" db="UniProtKB">
        <authorList>
            <consortium name="Ensembl"/>
        </authorList>
    </citation>
    <scope>IDENTIFICATION</scope>
</reference>
<dbReference type="GO" id="GO:0042981">
    <property type="term" value="P:regulation of apoptotic process"/>
    <property type="evidence" value="ECO:0007669"/>
    <property type="project" value="InterPro"/>
</dbReference>
<dbReference type="AlphaFoldDB" id="A0AAQ4NWP9"/>
<dbReference type="PROSITE" id="PS50209">
    <property type="entry name" value="CARD"/>
    <property type="match status" value="1"/>
</dbReference>
<reference evidence="2" key="3">
    <citation type="submission" date="2025-09" db="UniProtKB">
        <authorList>
            <consortium name="Ensembl"/>
        </authorList>
    </citation>
    <scope>IDENTIFICATION</scope>
</reference>